<feature type="chain" id="PRO_5044282597" evidence="1">
    <location>
        <begin position="20"/>
        <end position="260"/>
    </location>
</feature>
<keyword evidence="1" id="KW-0732">Signal</keyword>
<organism evidence="2">
    <name type="scientific">Oncocephalus sp</name>
    <dbReference type="NCBI Taxonomy" id="2944721"/>
    <lineage>
        <taxon>Eukaryota</taxon>
        <taxon>Metazoa</taxon>
        <taxon>Ecdysozoa</taxon>
        <taxon>Arthropoda</taxon>
        <taxon>Hexapoda</taxon>
        <taxon>Insecta</taxon>
        <taxon>Pterygota</taxon>
        <taxon>Neoptera</taxon>
        <taxon>Paraneoptera</taxon>
        <taxon>Hemiptera</taxon>
        <taxon>Heteroptera</taxon>
        <taxon>Panheteroptera</taxon>
        <taxon>Cimicomorpha</taxon>
        <taxon>Reduviidae</taxon>
        <taxon>Stenopodainae</taxon>
        <taxon>Oncocephalus</taxon>
    </lineage>
</organism>
<proteinExistence type="evidence at transcript level"/>
<protein>
    <submittedName>
        <fullName evidence="2">Venom redulysin 8</fullName>
    </submittedName>
</protein>
<dbReference type="AlphaFoldDB" id="A0AB38ZEI0"/>
<reference evidence="2" key="1">
    <citation type="submission" date="2024-03" db="EMBL/GenBank/DDBJ databases">
        <title>Venom adaptation and exaptation during the trophic switch to blood-feeding by kissing bugs (Reduviidae: Triatominae).</title>
        <authorList>
            <person name="Zdenek C.N."/>
            <person name="Cardoso F.C."/>
            <person name="Robinson S.D."/>
            <person name="Mercedes R.S."/>
            <person name="Raidjoe E.R."/>
            <person name="Hernandez-Vargas M.J."/>
            <person name="Jin J."/>
            <person name="Corzo G."/>
            <person name="Vetter I."/>
            <person name="King G.F."/>
            <person name="Fry B.G."/>
            <person name="Walker A."/>
        </authorList>
    </citation>
    <scope>NUCLEOTIDE SEQUENCE</scope>
</reference>
<evidence type="ECO:0000256" key="1">
    <source>
        <dbReference type="SAM" id="SignalP"/>
    </source>
</evidence>
<accession>A0AB38ZEI0</accession>
<sequence length="260" mass="28959">MSKLWLLLLLVAAFQFVHAHPAEEYEVDEFASDEAEEYLNDEPQMSDEEDEERGLKLNNALKKARDGVARAGKKLKKLGKKAKDLAKKGAKMLKDLGVTITPLKCEGKKCQSCIGFKPLGQSFCIVFVISRTQNKNLYVTITGELNGKALFTKKLKFGEVPRCVKAGDFLGKFCMKGIEAHVKSTEGKPHLHFCVICLSEKLSMGVKLCATYFNKKMDVRVVPKLFPAVLSDDGEIVKVDETKDEAVVVDDEGEFDDLTF</sequence>
<feature type="signal peptide" evidence="1">
    <location>
        <begin position="1"/>
        <end position="19"/>
    </location>
</feature>
<name>A0AB38ZEI0_9HEMI</name>
<dbReference type="EMBL" id="PP517440">
    <property type="protein sequence ID" value="WXI02690.1"/>
    <property type="molecule type" value="mRNA"/>
</dbReference>
<evidence type="ECO:0000313" key="2">
    <source>
        <dbReference type="EMBL" id="WXI02690.1"/>
    </source>
</evidence>